<dbReference type="EMBL" id="BTRK01000002">
    <property type="protein sequence ID" value="GMR39051.1"/>
    <property type="molecule type" value="Genomic_DNA"/>
</dbReference>
<organism evidence="2 3">
    <name type="scientific">Pristionchus mayeri</name>
    <dbReference type="NCBI Taxonomy" id="1317129"/>
    <lineage>
        <taxon>Eukaryota</taxon>
        <taxon>Metazoa</taxon>
        <taxon>Ecdysozoa</taxon>
        <taxon>Nematoda</taxon>
        <taxon>Chromadorea</taxon>
        <taxon>Rhabditida</taxon>
        <taxon>Rhabditina</taxon>
        <taxon>Diplogasteromorpha</taxon>
        <taxon>Diplogasteroidea</taxon>
        <taxon>Neodiplogasteridae</taxon>
        <taxon>Pristionchus</taxon>
    </lineage>
</organism>
<dbReference type="Gene3D" id="3.10.129.10">
    <property type="entry name" value="Hotdog Thioesterase"/>
    <property type="match status" value="1"/>
</dbReference>
<feature type="non-terminal residue" evidence="2">
    <location>
        <position position="1"/>
    </location>
</feature>
<dbReference type="PANTHER" id="PTHR13078">
    <property type="entry name" value="PEROXISOMAL MULTIFUNCTIONAL ENZYME TYPE 2-RELATED"/>
    <property type="match status" value="1"/>
</dbReference>
<dbReference type="PANTHER" id="PTHR13078:SF56">
    <property type="entry name" value="PEROXISOMAL MULTIFUNCTIONAL ENZYME TYPE 2"/>
    <property type="match status" value="1"/>
</dbReference>
<gene>
    <name evidence="2" type="ORF">PMAYCL1PPCAC_09246</name>
</gene>
<dbReference type="Pfam" id="PF01575">
    <property type="entry name" value="MaoC_dehydratas"/>
    <property type="match status" value="1"/>
</dbReference>
<dbReference type="AlphaFoldDB" id="A0AAN5CEQ6"/>
<dbReference type="GO" id="GO:0003857">
    <property type="term" value="F:(3S)-3-hydroxyacyl-CoA dehydrogenase (NAD+) activity"/>
    <property type="evidence" value="ECO:0007669"/>
    <property type="project" value="TreeGrafter"/>
</dbReference>
<comment type="caution">
    <text evidence="2">The sequence shown here is derived from an EMBL/GenBank/DDBJ whole genome shotgun (WGS) entry which is preliminary data.</text>
</comment>
<sequence>TRIWRRSTGVRPLNSSTRQEMQSCTHLEAALYRMGSRDLNPLHIDIEFSKKSGHTIPILHGLCTLGFATRHAIKAFDNNDAPLFKAMKV</sequence>
<feature type="non-terminal residue" evidence="2">
    <location>
        <position position="89"/>
    </location>
</feature>
<dbReference type="Proteomes" id="UP001328107">
    <property type="component" value="Unassembled WGS sequence"/>
</dbReference>
<dbReference type="GO" id="GO:0044594">
    <property type="term" value="F:17-beta-hydroxysteroid dehydrogenase (NAD+) activity"/>
    <property type="evidence" value="ECO:0007669"/>
    <property type="project" value="TreeGrafter"/>
</dbReference>
<accession>A0AAN5CEQ6</accession>
<dbReference type="GO" id="GO:0018812">
    <property type="term" value="F:3-hydroxyacyl-CoA dehydratase activity"/>
    <property type="evidence" value="ECO:0007669"/>
    <property type="project" value="UniProtKB-ARBA"/>
</dbReference>
<evidence type="ECO:0000313" key="3">
    <source>
        <dbReference type="Proteomes" id="UP001328107"/>
    </source>
</evidence>
<dbReference type="GO" id="GO:0005777">
    <property type="term" value="C:peroxisome"/>
    <property type="evidence" value="ECO:0007669"/>
    <property type="project" value="TreeGrafter"/>
</dbReference>
<feature type="domain" description="MaoC-like" evidence="1">
    <location>
        <begin position="22"/>
        <end position="81"/>
    </location>
</feature>
<protein>
    <recommendedName>
        <fullName evidence="1">MaoC-like domain-containing protein</fullName>
    </recommendedName>
</protein>
<evidence type="ECO:0000259" key="1">
    <source>
        <dbReference type="Pfam" id="PF01575"/>
    </source>
</evidence>
<dbReference type="SUPFAM" id="SSF54637">
    <property type="entry name" value="Thioesterase/thiol ester dehydrase-isomerase"/>
    <property type="match status" value="1"/>
</dbReference>
<proteinExistence type="predicted"/>
<name>A0AAN5CEQ6_9BILA</name>
<reference evidence="3" key="1">
    <citation type="submission" date="2022-10" db="EMBL/GenBank/DDBJ databases">
        <title>Genome assembly of Pristionchus species.</title>
        <authorList>
            <person name="Yoshida K."/>
            <person name="Sommer R.J."/>
        </authorList>
    </citation>
    <scope>NUCLEOTIDE SEQUENCE [LARGE SCALE GENOMIC DNA]</scope>
    <source>
        <strain evidence="3">RS5460</strain>
    </source>
</reference>
<dbReference type="InterPro" id="IPR029069">
    <property type="entry name" value="HotDog_dom_sf"/>
</dbReference>
<dbReference type="InterPro" id="IPR002539">
    <property type="entry name" value="MaoC-like_dom"/>
</dbReference>
<dbReference type="GO" id="GO:0006635">
    <property type="term" value="P:fatty acid beta-oxidation"/>
    <property type="evidence" value="ECO:0007669"/>
    <property type="project" value="TreeGrafter"/>
</dbReference>
<evidence type="ECO:0000313" key="2">
    <source>
        <dbReference type="EMBL" id="GMR39051.1"/>
    </source>
</evidence>
<keyword evidence="3" id="KW-1185">Reference proteome</keyword>